<dbReference type="OrthoDB" id="448280at2759"/>
<dbReference type="InterPro" id="IPR003689">
    <property type="entry name" value="ZIP"/>
</dbReference>
<keyword evidence="10" id="KW-1185">Reference proteome</keyword>
<dbReference type="EMBL" id="CCBN010000003">
    <property type="protein sequence ID" value="CDO52350.1"/>
    <property type="molecule type" value="Genomic_DNA"/>
</dbReference>
<keyword evidence="5 8" id="KW-1133">Transmembrane helix</keyword>
<sequence>MVDMHTDWDPSLITIDNDTVSDSWKVCIIDGVFQSENEYNGSLGARISSIFVIFFVSTFLTLFPLLAQRMPRLRIPLYVYLFARYFGVGVIVATAFIHLLDPAYDTLGGRTCVGRTGNWGLYSWVPAIILVSIFAVFLLDVFMQVIVERKFGVHHDHSAGNKEVETAIIRNQANTINNIDVENTSDSSIRKERELATTEHVMSEAEIEHAWRQEFGAFLLLEFGVIFHSVLIGLNLGAVGDEFKTLYIVLVFHQSFEGLGIGARLSAIPWPASKPTWIPWACCLSYGLVTPVSIAIGLGVRTTYMSESYNANIVQGILNAISSGLLIYNGLVELLARDFIFDHNRTKDLGKLVFNLSCVILGAGIMSLIGKWA</sequence>
<accession>A0A0J9X4J1</accession>
<name>A0A0J9X4J1_GEOCN</name>
<organism evidence="9 10">
    <name type="scientific">Geotrichum candidum</name>
    <name type="common">Oospora lactis</name>
    <name type="synonym">Dipodascus geotrichum</name>
    <dbReference type="NCBI Taxonomy" id="1173061"/>
    <lineage>
        <taxon>Eukaryota</taxon>
        <taxon>Fungi</taxon>
        <taxon>Dikarya</taxon>
        <taxon>Ascomycota</taxon>
        <taxon>Saccharomycotina</taxon>
        <taxon>Dipodascomycetes</taxon>
        <taxon>Dipodascales</taxon>
        <taxon>Dipodascaceae</taxon>
        <taxon>Geotrichum</taxon>
    </lineage>
</organism>
<gene>
    <name evidence="9" type="ORF">BN980_GECA03s00527g</name>
</gene>
<evidence type="ECO:0000256" key="3">
    <source>
        <dbReference type="ARBA" id="ARBA00022448"/>
    </source>
</evidence>
<feature type="transmembrane region" description="Helical" evidence="8">
    <location>
        <begin position="352"/>
        <end position="370"/>
    </location>
</feature>
<dbReference type="InterPro" id="IPR004698">
    <property type="entry name" value="Zn/Fe_permease_fun/pln"/>
</dbReference>
<dbReference type="GO" id="GO:0005886">
    <property type="term" value="C:plasma membrane"/>
    <property type="evidence" value="ECO:0007669"/>
    <property type="project" value="TreeGrafter"/>
</dbReference>
<comment type="caution">
    <text evidence="8">Lacks conserved residue(s) required for the propagation of feature annotation.</text>
</comment>
<evidence type="ECO:0000256" key="5">
    <source>
        <dbReference type="ARBA" id="ARBA00022989"/>
    </source>
</evidence>
<dbReference type="NCBIfam" id="TIGR00820">
    <property type="entry name" value="zip"/>
    <property type="match status" value="1"/>
</dbReference>
<evidence type="ECO:0000256" key="1">
    <source>
        <dbReference type="ARBA" id="ARBA00004141"/>
    </source>
</evidence>
<evidence type="ECO:0000256" key="8">
    <source>
        <dbReference type="RuleBase" id="RU362088"/>
    </source>
</evidence>
<keyword evidence="6 8" id="KW-0406">Ion transport</keyword>
<dbReference type="Proteomes" id="UP000242525">
    <property type="component" value="Unassembled WGS sequence"/>
</dbReference>
<feature type="transmembrane region" description="Helical" evidence="8">
    <location>
        <begin position="43"/>
        <end position="65"/>
    </location>
</feature>
<dbReference type="Pfam" id="PF02535">
    <property type="entry name" value="Zip"/>
    <property type="match status" value="1"/>
</dbReference>
<evidence type="ECO:0000313" key="10">
    <source>
        <dbReference type="Proteomes" id="UP000242525"/>
    </source>
</evidence>
<dbReference type="STRING" id="1173061.A0A0J9X4J1"/>
<comment type="caution">
    <text evidence="9">The sequence shown here is derived from an EMBL/GenBank/DDBJ whole genome shotgun (WGS) entry which is preliminary data.</text>
</comment>
<dbReference type="AlphaFoldDB" id="A0A0J9X4J1"/>
<evidence type="ECO:0000256" key="2">
    <source>
        <dbReference type="ARBA" id="ARBA00006939"/>
    </source>
</evidence>
<reference evidence="9" key="1">
    <citation type="submission" date="2014-03" db="EMBL/GenBank/DDBJ databases">
        <authorList>
            <person name="Casaregola S."/>
        </authorList>
    </citation>
    <scope>NUCLEOTIDE SEQUENCE [LARGE SCALE GENOMIC DNA]</scope>
    <source>
        <strain evidence="9">CLIB 918</strain>
    </source>
</reference>
<evidence type="ECO:0000256" key="4">
    <source>
        <dbReference type="ARBA" id="ARBA00022692"/>
    </source>
</evidence>
<dbReference type="PANTHER" id="PTHR11040:SF32">
    <property type="entry name" value="ZINC-REGULATED TRANSPORTER 1"/>
    <property type="match status" value="1"/>
</dbReference>
<feature type="transmembrane region" description="Helical" evidence="8">
    <location>
        <begin position="77"/>
        <end position="99"/>
    </location>
</feature>
<feature type="transmembrane region" description="Helical" evidence="8">
    <location>
        <begin position="312"/>
        <end position="331"/>
    </location>
</feature>
<evidence type="ECO:0000256" key="6">
    <source>
        <dbReference type="ARBA" id="ARBA00023065"/>
    </source>
</evidence>
<feature type="transmembrane region" description="Helical" evidence="8">
    <location>
        <begin position="217"/>
        <end position="239"/>
    </location>
</feature>
<keyword evidence="7 8" id="KW-0472">Membrane</keyword>
<evidence type="ECO:0000256" key="7">
    <source>
        <dbReference type="ARBA" id="ARBA00023136"/>
    </source>
</evidence>
<proteinExistence type="inferred from homology"/>
<comment type="similarity">
    <text evidence="2 8">Belongs to the ZIP transporter (TC 2.A.5) family.</text>
</comment>
<dbReference type="GO" id="GO:0000006">
    <property type="term" value="F:high-affinity zinc transmembrane transporter activity"/>
    <property type="evidence" value="ECO:0007669"/>
    <property type="project" value="TreeGrafter"/>
</dbReference>
<feature type="transmembrane region" description="Helical" evidence="8">
    <location>
        <begin position="277"/>
        <end position="300"/>
    </location>
</feature>
<protein>
    <submittedName>
        <fullName evidence="9">Similar to Saccharomyces cerevisiae YGL255W ZRT1 High-affinity zinc transporter of the plasma membrane</fullName>
    </submittedName>
</protein>
<keyword evidence="4 8" id="KW-0812">Transmembrane</keyword>
<dbReference type="GO" id="GO:0071578">
    <property type="term" value="P:zinc ion import across plasma membrane"/>
    <property type="evidence" value="ECO:0007669"/>
    <property type="project" value="TreeGrafter"/>
</dbReference>
<keyword evidence="3 8" id="KW-0813">Transport</keyword>
<feature type="transmembrane region" description="Helical" evidence="8">
    <location>
        <begin position="119"/>
        <end position="142"/>
    </location>
</feature>
<dbReference type="PANTHER" id="PTHR11040">
    <property type="entry name" value="ZINC/IRON TRANSPORTER"/>
    <property type="match status" value="1"/>
</dbReference>
<evidence type="ECO:0000313" key="9">
    <source>
        <dbReference type="EMBL" id="CDO52350.1"/>
    </source>
</evidence>
<comment type="subcellular location">
    <subcellularLocation>
        <location evidence="1 8">Membrane</location>
        <topology evidence="1 8">Multi-pass membrane protein</topology>
    </subcellularLocation>
</comment>